<name>A0A517M9X3_9BACT</name>
<dbReference type="EMBL" id="CP036262">
    <property type="protein sequence ID" value="QDS91688.1"/>
    <property type="molecule type" value="Genomic_DNA"/>
</dbReference>
<accession>A0A517M9X3</accession>
<evidence type="ECO:0000313" key="1">
    <source>
        <dbReference type="EMBL" id="QDS91688.1"/>
    </source>
</evidence>
<proteinExistence type="predicted"/>
<sequence>MHLSHRVELIEVVSRSRRPRDPYRYPTKIMPYFFEQDRDEIRDQGVIYLDFFNLYPELNFQPTVEHLERLSEAAVAGSTQTDDGWQVVVVFCDCKFLLDTHYHGTSTLFCAEKSVCDKTIMLAFLGCFLPSIRDHWKKTYGGMGPKPNWLSMLFRR</sequence>
<gene>
    <name evidence="1" type="ORF">FF011L_04210</name>
</gene>
<evidence type="ECO:0000313" key="2">
    <source>
        <dbReference type="Proteomes" id="UP000320672"/>
    </source>
</evidence>
<dbReference type="KEGG" id="rml:FF011L_04210"/>
<keyword evidence="2" id="KW-1185">Reference proteome</keyword>
<organism evidence="1 2">
    <name type="scientific">Roseimaritima multifibrata</name>
    <dbReference type="NCBI Taxonomy" id="1930274"/>
    <lineage>
        <taxon>Bacteria</taxon>
        <taxon>Pseudomonadati</taxon>
        <taxon>Planctomycetota</taxon>
        <taxon>Planctomycetia</taxon>
        <taxon>Pirellulales</taxon>
        <taxon>Pirellulaceae</taxon>
        <taxon>Roseimaritima</taxon>
    </lineage>
</organism>
<protein>
    <submittedName>
        <fullName evidence="1">Uncharacterized protein</fullName>
    </submittedName>
</protein>
<reference evidence="1 2" key="1">
    <citation type="submission" date="2019-02" db="EMBL/GenBank/DDBJ databases">
        <title>Deep-cultivation of Planctomycetes and their phenomic and genomic characterization uncovers novel biology.</title>
        <authorList>
            <person name="Wiegand S."/>
            <person name="Jogler M."/>
            <person name="Boedeker C."/>
            <person name="Pinto D."/>
            <person name="Vollmers J."/>
            <person name="Rivas-Marin E."/>
            <person name="Kohn T."/>
            <person name="Peeters S.H."/>
            <person name="Heuer A."/>
            <person name="Rast P."/>
            <person name="Oberbeckmann S."/>
            <person name="Bunk B."/>
            <person name="Jeske O."/>
            <person name="Meyerdierks A."/>
            <person name="Storesund J.E."/>
            <person name="Kallscheuer N."/>
            <person name="Luecker S."/>
            <person name="Lage O.M."/>
            <person name="Pohl T."/>
            <person name="Merkel B.J."/>
            <person name="Hornburger P."/>
            <person name="Mueller R.-W."/>
            <person name="Bruemmer F."/>
            <person name="Labrenz M."/>
            <person name="Spormann A.M."/>
            <person name="Op den Camp H."/>
            <person name="Overmann J."/>
            <person name="Amann R."/>
            <person name="Jetten M.S.M."/>
            <person name="Mascher T."/>
            <person name="Medema M.H."/>
            <person name="Devos D.P."/>
            <person name="Kaster A.-K."/>
            <person name="Ovreas L."/>
            <person name="Rohde M."/>
            <person name="Galperin M.Y."/>
            <person name="Jogler C."/>
        </authorList>
    </citation>
    <scope>NUCLEOTIDE SEQUENCE [LARGE SCALE GENOMIC DNA]</scope>
    <source>
        <strain evidence="1 2">FF011L</strain>
    </source>
</reference>
<dbReference type="AlphaFoldDB" id="A0A517M9X3"/>
<dbReference type="Proteomes" id="UP000320672">
    <property type="component" value="Chromosome"/>
</dbReference>